<dbReference type="AlphaFoldDB" id="A0AAN7AGU0"/>
<keyword evidence="2" id="KW-0732">Signal</keyword>
<dbReference type="SUPFAM" id="SSF52096">
    <property type="entry name" value="ClpP/crotonase"/>
    <property type="match status" value="1"/>
</dbReference>
<organism evidence="4 5">
    <name type="scientific">Podospora australis</name>
    <dbReference type="NCBI Taxonomy" id="1536484"/>
    <lineage>
        <taxon>Eukaryota</taxon>
        <taxon>Fungi</taxon>
        <taxon>Dikarya</taxon>
        <taxon>Ascomycota</taxon>
        <taxon>Pezizomycotina</taxon>
        <taxon>Sordariomycetes</taxon>
        <taxon>Sordariomycetidae</taxon>
        <taxon>Sordariales</taxon>
        <taxon>Podosporaceae</taxon>
        <taxon>Podospora</taxon>
    </lineage>
</organism>
<dbReference type="PANTHER" id="PTHR37049:SF4">
    <property type="entry name" value="RHODANESE DOMAIN-CONTAINING PROTEIN"/>
    <property type="match status" value="1"/>
</dbReference>
<accession>A0AAN7AGU0</accession>
<dbReference type="Gene3D" id="3.90.226.10">
    <property type="entry name" value="2-enoyl-CoA Hydratase, Chain A, domain 1"/>
    <property type="match status" value="1"/>
</dbReference>
<keyword evidence="5" id="KW-1185">Reference proteome</keyword>
<feature type="signal peptide" evidence="2">
    <location>
        <begin position="1"/>
        <end position="22"/>
    </location>
</feature>
<dbReference type="InterPro" id="IPR029045">
    <property type="entry name" value="ClpP/crotonase-like_dom_sf"/>
</dbReference>
<proteinExistence type="predicted"/>
<dbReference type="Pfam" id="PF23658">
    <property type="entry name" value="PDZ_CPAF_rel"/>
    <property type="match status" value="1"/>
</dbReference>
<evidence type="ECO:0000313" key="5">
    <source>
        <dbReference type="Proteomes" id="UP001302126"/>
    </source>
</evidence>
<evidence type="ECO:0000259" key="3">
    <source>
        <dbReference type="Pfam" id="PF23658"/>
    </source>
</evidence>
<dbReference type="InterPro" id="IPR052766">
    <property type="entry name" value="S41A_metabolite_peptidase"/>
</dbReference>
<protein>
    <recommendedName>
        <fullName evidence="3">CPAF-like PDZ domain-containing protein</fullName>
    </recommendedName>
</protein>
<reference evidence="4" key="1">
    <citation type="journal article" date="2023" name="Mol. Phylogenet. Evol.">
        <title>Genome-scale phylogeny and comparative genomics of the fungal order Sordariales.</title>
        <authorList>
            <person name="Hensen N."/>
            <person name="Bonometti L."/>
            <person name="Westerberg I."/>
            <person name="Brannstrom I.O."/>
            <person name="Guillou S."/>
            <person name="Cros-Aarteil S."/>
            <person name="Calhoun S."/>
            <person name="Haridas S."/>
            <person name="Kuo A."/>
            <person name="Mondo S."/>
            <person name="Pangilinan J."/>
            <person name="Riley R."/>
            <person name="LaButti K."/>
            <person name="Andreopoulos B."/>
            <person name="Lipzen A."/>
            <person name="Chen C."/>
            <person name="Yan M."/>
            <person name="Daum C."/>
            <person name="Ng V."/>
            <person name="Clum A."/>
            <person name="Steindorff A."/>
            <person name="Ohm R.A."/>
            <person name="Martin F."/>
            <person name="Silar P."/>
            <person name="Natvig D.O."/>
            <person name="Lalanne C."/>
            <person name="Gautier V."/>
            <person name="Ament-Velasquez S.L."/>
            <person name="Kruys A."/>
            <person name="Hutchinson M.I."/>
            <person name="Powell A.J."/>
            <person name="Barry K."/>
            <person name="Miller A.N."/>
            <person name="Grigoriev I.V."/>
            <person name="Debuchy R."/>
            <person name="Gladieux P."/>
            <person name="Hiltunen Thoren M."/>
            <person name="Johannesson H."/>
        </authorList>
    </citation>
    <scope>NUCLEOTIDE SEQUENCE</scope>
    <source>
        <strain evidence="4">PSN309</strain>
    </source>
</reference>
<gene>
    <name evidence="4" type="ORF">QBC35DRAFT_475223</name>
</gene>
<dbReference type="PANTHER" id="PTHR37049">
    <property type="entry name" value="PEPTIDASE S41 FAMILY PROTEIN"/>
    <property type="match status" value="1"/>
</dbReference>
<dbReference type="EMBL" id="MU864417">
    <property type="protein sequence ID" value="KAK4186713.1"/>
    <property type="molecule type" value="Genomic_DNA"/>
</dbReference>
<feature type="domain" description="CPAF-like PDZ" evidence="3">
    <location>
        <begin position="186"/>
        <end position="306"/>
    </location>
</feature>
<name>A0AAN7AGU0_9PEZI</name>
<dbReference type="Proteomes" id="UP001302126">
    <property type="component" value="Unassembled WGS sequence"/>
</dbReference>
<sequence>MHFDILDIVAFASVLISPYAASAHPLTSNDERNVDSREAFVEPCKEIRDQVNKWMKDNNIVPKVVDDWTFKPYIPRVPAVPIQPSLAFACLKSVPLHKDTALAQLDHMGPLFEWQSTVDYLRNPPKGYLSEGVDLLRGLDEIRKKLKENKYDAEFDFLADLHTLSSIMPRDAHFHQTSLLRSLFEFDPGVRFVSVSKDGLTTPKIYAHDDVQHVNHQYVPSPISSINGVPATQFLQELSLQVRTQDPDARFNTLFPSVAKDGRGIPEGYGAQHMLGHGLKDTTTIKFQNGTVVQYANTAYVLANFTAIASGEDLYQEYGSSSGRGIVPHPYSTHIWSERNFTISRKGFPEPYSITPGEGVRTFFPSPSDQDLKDTAVLAVNSFGRDVNPYSDTAFVDETERLINITMTFLKKAKTTNRKKLIIDLQGNGGGYEMQLTALYFTLFPPADKSNPQLPILSQVRAHPQLTWLGEYLQKQTNATSLNMLRLPFTIGSLRQPDGTLWPSFERFYGPLDGLNGGKVSQKSLLGRLDSWRYSIPYDEPIFEPKDMVILTDGNCGSACALIVAFLTHAHGVRTVTLGGRPQETPMQAVGGVKGGPVGTFDSFGNGSGINRTAIPPGLKFVPLGHPPVRVRGGVSGEYFPSSNIAINVGNVFSLGENERDKDSKIPLQFRYEAANCRLFFTWEMARDATAIWKAVRGVAWEGKRCVKGSTTNRDGTMGSDSPGYTPAVEDRFRLPKGPGSVHVGK</sequence>
<feature type="chain" id="PRO_5042851223" description="CPAF-like PDZ domain-containing protein" evidence="2">
    <location>
        <begin position="23"/>
        <end position="746"/>
    </location>
</feature>
<evidence type="ECO:0000313" key="4">
    <source>
        <dbReference type="EMBL" id="KAK4186713.1"/>
    </source>
</evidence>
<reference evidence="4" key="2">
    <citation type="submission" date="2023-05" db="EMBL/GenBank/DDBJ databases">
        <authorList>
            <consortium name="Lawrence Berkeley National Laboratory"/>
            <person name="Steindorff A."/>
            <person name="Hensen N."/>
            <person name="Bonometti L."/>
            <person name="Westerberg I."/>
            <person name="Brannstrom I.O."/>
            <person name="Guillou S."/>
            <person name="Cros-Aarteil S."/>
            <person name="Calhoun S."/>
            <person name="Haridas S."/>
            <person name="Kuo A."/>
            <person name="Mondo S."/>
            <person name="Pangilinan J."/>
            <person name="Riley R."/>
            <person name="Labutti K."/>
            <person name="Andreopoulos B."/>
            <person name="Lipzen A."/>
            <person name="Chen C."/>
            <person name="Yanf M."/>
            <person name="Daum C."/>
            <person name="Ng V."/>
            <person name="Clum A."/>
            <person name="Ohm R."/>
            <person name="Martin F."/>
            <person name="Silar P."/>
            <person name="Natvig D."/>
            <person name="Lalanne C."/>
            <person name="Gautier V."/>
            <person name="Ament-Velasquez S.L."/>
            <person name="Kruys A."/>
            <person name="Hutchinson M.I."/>
            <person name="Powell A.J."/>
            <person name="Barry K."/>
            <person name="Miller A.N."/>
            <person name="Grigoriev I.V."/>
            <person name="Debuchy R."/>
            <person name="Gladieux P."/>
            <person name="Thoren M.H."/>
            <person name="Johannesson H."/>
        </authorList>
    </citation>
    <scope>NUCLEOTIDE SEQUENCE</scope>
    <source>
        <strain evidence="4">PSN309</strain>
    </source>
</reference>
<evidence type="ECO:0000256" key="1">
    <source>
        <dbReference type="SAM" id="MobiDB-lite"/>
    </source>
</evidence>
<comment type="caution">
    <text evidence="4">The sequence shown here is derived from an EMBL/GenBank/DDBJ whole genome shotgun (WGS) entry which is preliminary data.</text>
</comment>
<dbReference type="InterPro" id="IPR056186">
    <property type="entry name" value="PDZ_CPAF-rel"/>
</dbReference>
<feature type="region of interest" description="Disordered" evidence="1">
    <location>
        <begin position="709"/>
        <end position="746"/>
    </location>
</feature>
<evidence type="ECO:0000256" key="2">
    <source>
        <dbReference type="SAM" id="SignalP"/>
    </source>
</evidence>